<dbReference type="InterPro" id="IPR036869">
    <property type="entry name" value="J_dom_sf"/>
</dbReference>
<dbReference type="STRING" id="99656.SAMN05421659_11229"/>
<accession>A0A1I0R5R9</accession>
<dbReference type="EMBL" id="FOJI01000012">
    <property type="protein sequence ID" value="SEW35885.1"/>
    <property type="molecule type" value="Genomic_DNA"/>
</dbReference>
<dbReference type="RefSeq" id="WP_092455357.1">
    <property type="nucleotide sequence ID" value="NZ_FOJI01000012.1"/>
</dbReference>
<protein>
    <recommendedName>
        <fullName evidence="4">DnaJ domain-containing protein</fullName>
    </recommendedName>
</protein>
<gene>
    <name evidence="2" type="ORF">SAMN05421659_11229</name>
</gene>
<dbReference type="Proteomes" id="UP000199701">
    <property type="component" value="Unassembled WGS sequence"/>
</dbReference>
<evidence type="ECO:0000256" key="1">
    <source>
        <dbReference type="ARBA" id="ARBA00022705"/>
    </source>
</evidence>
<organism evidence="2 3">
    <name type="scientific">[Clostridium] fimetarium</name>
    <dbReference type="NCBI Taxonomy" id="99656"/>
    <lineage>
        <taxon>Bacteria</taxon>
        <taxon>Bacillati</taxon>
        <taxon>Bacillota</taxon>
        <taxon>Clostridia</taxon>
        <taxon>Lachnospirales</taxon>
        <taxon>Lachnospiraceae</taxon>
    </lineage>
</organism>
<reference evidence="2 3" key="1">
    <citation type="submission" date="2016-10" db="EMBL/GenBank/DDBJ databases">
        <authorList>
            <person name="de Groot N.N."/>
        </authorList>
    </citation>
    <scope>NUCLEOTIDE SEQUENCE [LARGE SCALE GENOMIC DNA]</scope>
    <source>
        <strain evidence="2 3">DSM 9179</strain>
    </source>
</reference>
<proteinExistence type="predicted"/>
<evidence type="ECO:0008006" key="4">
    <source>
        <dbReference type="Google" id="ProtNLM"/>
    </source>
</evidence>
<keyword evidence="1" id="KW-0235">DNA replication</keyword>
<dbReference type="AlphaFoldDB" id="A0A1I0R5R9"/>
<sequence>MDKKDIWKALEISETSNEDGIKLAYRKRLVFVNSEEDAEGFMRLREAYEYAIQLVGEPKVNSEEEKNEVDIWIDKIDGVYSSFVDRIN</sequence>
<keyword evidence="3" id="KW-1185">Reference proteome</keyword>
<evidence type="ECO:0000313" key="2">
    <source>
        <dbReference type="EMBL" id="SEW35885.1"/>
    </source>
</evidence>
<name>A0A1I0R5R9_9FIRM</name>
<dbReference type="GO" id="GO:0006260">
    <property type="term" value="P:DNA replication"/>
    <property type="evidence" value="ECO:0007669"/>
    <property type="project" value="UniProtKB-KW"/>
</dbReference>
<dbReference type="SUPFAM" id="SSF46565">
    <property type="entry name" value="Chaperone J-domain"/>
    <property type="match status" value="1"/>
</dbReference>
<evidence type="ECO:0000313" key="3">
    <source>
        <dbReference type="Proteomes" id="UP000199701"/>
    </source>
</evidence>
<dbReference type="OrthoDB" id="9816462at2"/>